<feature type="transmembrane region" description="Helical" evidence="7">
    <location>
        <begin position="311"/>
        <end position="334"/>
    </location>
</feature>
<organism evidence="8 9">
    <name type="scientific">Kineococcus xinjiangensis</name>
    <dbReference type="NCBI Taxonomy" id="512762"/>
    <lineage>
        <taxon>Bacteria</taxon>
        <taxon>Bacillati</taxon>
        <taxon>Actinomycetota</taxon>
        <taxon>Actinomycetes</taxon>
        <taxon>Kineosporiales</taxon>
        <taxon>Kineosporiaceae</taxon>
        <taxon>Kineococcus</taxon>
    </lineage>
</organism>
<keyword evidence="2" id="KW-1003">Cell membrane</keyword>
<dbReference type="OrthoDB" id="3320002at2"/>
<sequence length="456" mass="47202">MTGTAQHGGERDGEPAEAPAQAPEAPRPRSFMRDVAGTVAGNLASPLIGIITAPVLAQALGVTGRGEFAAITAPTLLLTLAATVGLPEAATYFVASARMHTRVALRQVVMMSIGIGVLMAGLLFLLAPVISSGEPEVTQLIAYGGLSLPGALAVGAIRGVAAGRNRWGLVNGEKYLNNGARLVLVVVFALSGVLTLPVATAVYLGCPILGGLVYVRFLRRLRAEPSTAPTPNASGLLLRYGTKTWAGGLSGIIVARIDQVLMAPLVGARELGLYAAAVAIGEIPFVVSSATREVITAADAKDRDDRRAEQAARLTLLATACVSAGLALVAPYLVRLAFGEEFAEATPMLQLLLLAAVLNTPGSTLGAILLARNRPGLRSAALAIACVINVALIFVLVPVFGGVGAAVVSCVTYAVMSVLCLLFARHLFGLSVLRMVVPRPSDVRDVVSFVRARRAR</sequence>
<keyword evidence="9" id="KW-1185">Reference proteome</keyword>
<feature type="transmembrane region" description="Helical" evidence="7">
    <location>
        <begin position="140"/>
        <end position="161"/>
    </location>
</feature>
<keyword evidence="5 7" id="KW-0472">Membrane</keyword>
<feature type="transmembrane region" description="Helical" evidence="7">
    <location>
        <begin position="271"/>
        <end position="290"/>
    </location>
</feature>
<dbReference type="InterPro" id="IPR002797">
    <property type="entry name" value="Polysacc_synth"/>
</dbReference>
<feature type="transmembrane region" description="Helical" evidence="7">
    <location>
        <begin position="182"/>
        <end position="215"/>
    </location>
</feature>
<evidence type="ECO:0000256" key="3">
    <source>
        <dbReference type="ARBA" id="ARBA00022692"/>
    </source>
</evidence>
<evidence type="ECO:0000256" key="4">
    <source>
        <dbReference type="ARBA" id="ARBA00022989"/>
    </source>
</evidence>
<evidence type="ECO:0000256" key="7">
    <source>
        <dbReference type="SAM" id="Phobius"/>
    </source>
</evidence>
<name>A0A2S6ILV8_9ACTN</name>
<dbReference type="RefSeq" id="WP_104432614.1">
    <property type="nucleotide sequence ID" value="NZ_PTJD01000006.1"/>
</dbReference>
<dbReference type="GO" id="GO:0005886">
    <property type="term" value="C:plasma membrane"/>
    <property type="evidence" value="ECO:0007669"/>
    <property type="project" value="UniProtKB-SubCell"/>
</dbReference>
<comment type="caution">
    <text evidence="8">The sequence shown here is derived from an EMBL/GenBank/DDBJ whole genome shotgun (WGS) entry which is preliminary data.</text>
</comment>
<evidence type="ECO:0000256" key="5">
    <source>
        <dbReference type="ARBA" id="ARBA00023136"/>
    </source>
</evidence>
<feature type="transmembrane region" description="Helical" evidence="7">
    <location>
        <begin position="35"/>
        <end position="56"/>
    </location>
</feature>
<dbReference type="EMBL" id="PTJD01000006">
    <property type="protein sequence ID" value="PPK95217.1"/>
    <property type="molecule type" value="Genomic_DNA"/>
</dbReference>
<evidence type="ECO:0000313" key="9">
    <source>
        <dbReference type="Proteomes" id="UP000239485"/>
    </source>
</evidence>
<protein>
    <submittedName>
        <fullName evidence="8">O-antigen/teichoic acid export membrane protein</fullName>
    </submittedName>
</protein>
<dbReference type="PANTHER" id="PTHR30250:SF11">
    <property type="entry name" value="O-ANTIGEN TRANSPORTER-RELATED"/>
    <property type="match status" value="1"/>
</dbReference>
<dbReference type="AlphaFoldDB" id="A0A2S6ILV8"/>
<dbReference type="Proteomes" id="UP000239485">
    <property type="component" value="Unassembled WGS sequence"/>
</dbReference>
<feature type="transmembrane region" description="Helical" evidence="7">
    <location>
        <begin position="68"/>
        <end position="87"/>
    </location>
</feature>
<evidence type="ECO:0000256" key="1">
    <source>
        <dbReference type="ARBA" id="ARBA00004651"/>
    </source>
</evidence>
<reference evidence="8 9" key="1">
    <citation type="submission" date="2018-02" db="EMBL/GenBank/DDBJ databases">
        <title>Genomic Encyclopedia of Archaeal and Bacterial Type Strains, Phase II (KMG-II): from individual species to whole genera.</title>
        <authorList>
            <person name="Goeker M."/>
        </authorList>
    </citation>
    <scope>NUCLEOTIDE SEQUENCE [LARGE SCALE GENOMIC DNA]</scope>
    <source>
        <strain evidence="8 9">DSM 22857</strain>
    </source>
</reference>
<feature type="transmembrane region" description="Helical" evidence="7">
    <location>
        <begin position="377"/>
        <end position="397"/>
    </location>
</feature>
<dbReference type="PANTHER" id="PTHR30250">
    <property type="entry name" value="PST FAMILY PREDICTED COLANIC ACID TRANSPORTER"/>
    <property type="match status" value="1"/>
</dbReference>
<dbReference type="InterPro" id="IPR050833">
    <property type="entry name" value="Poly_Biosynth_Transport"/>
</dbReference>
<feature type="region of interest" description="Disordered" evidence="6">
    <location>
        <begin position="1"/>
        <end position="29"/>
    </location>
</feature>
<feature type="transmembrane region" description="Helical" evidence="7">
    <location>
        <begin position="108"/>
        <end position="128"/>
    </location>
</feature>
<proteinExistence type="predicted"/>
<accession>A0A2S6ILV8</accession>
<feature type="transmembrane region" description="Helical" evidence="7">
    <location>
        <begin position="349"/>
        <end position="370"/>
    </location>
</feature>
<keyword evidence="4 7" id="KW-1133">Transmembrane helix</keyword>
<evidence type="ECO:0000313" key="8">
    <source>
        <dbReference type="EMBL" id="PPK95217.1"/>
    </source>
</evidence>
<comment type="subcellular location">
    <subcellularLocation>
        <location evidence="1">Cell membrane</location>
        <topology evidence="1">Multi-pass membrane protein</topology>
    </subcellularLocation>
</comment>
<keyword evidence="3 7" id="KW-0812">Transmembrane</keyword>
<evidence type="ECO:0000256" key="6">
    <source>
        <dbReference type="SAM" id="MobiDB-lite"/>
    </source>
</evidence>
<gene>
    <name evidence="8" type="ORF">CLV92_10638</name>
</gene>
<dbReference type="CDD" id="cd13128">
    <property type="entry name" value="MATE_Wzx_like"/>
    <property type="match status" value="1"/>
</dbReference>
<dbReference type="Pfam" id="PF01943">
    <property type="entry name" value="Polysacc_synt"/>
    <property type="match status" value="1"/>
</dbReference>
<evidence type="ECO:0000256" key="2">
    <source>
        <dbReference type="ARBA" id="ARBA00022475"/>
    </source>
</evidence>
<feature type="transmembrane region" description="Helical" evidence="7">
    <location>
        <begin position="403"/>
        <end position="424"/>
    </location>
</feature>